<dbReference type="Proteomes" id="UP000541444">
    <property type="component" value="Unassembled WGS sequence"/>
</dbReference>
<evidence type="ECO:0000256" key="4">
    <source>
        <dbReference type="SAM" id="Coils"/>
    </source>
</evidence>
<feature type="domain" description="BTB" evidence="6">
    <location>
        <begin position="58"/>
        <end position="127"/>
    </location>
</feature>
<dbReference type="AlphaFoldDB" id="A0A7J7M1L4"/>
<dbReference type="GO" id="GO:0016567">
    <property type="term" value="P:protein ubiquitination"/>
    <property type="evidence" value="ECO:0007669"/>
    <property type="project" value="UniProtKB-UniPathway"/>
</dbReference>
<dbReference type="InterPro" id="IPR027356">
    <property type="entry name" value="NPH3_dom"/>
</dbReference>
<name>A0A7J7M1L4_9MAGN</name>
<dbReference type="InterPro" id="IPR011333">
    <property type="entry name" value="SKP1/BTB/POZ_sf"/>
</dbReference>
<comment type="caution">
    <text evidence="8">The sequence shown here is derived from an EMBL/GenBank/DDBJ whole genome shotgun (WGS) entry which is preliminary data.</text>
</comment>
<protein>
    <submittedName>
        <fullName evidence="8">Uncharacterized protein</fullName>
    </submittedName>
</protein>
<sequence length="643" mass="74530">MKKSIIQTSRTQSPGSNSDGFGHHVQSQSIVVPSKQIAFVERFEKKEQSWFATSQVPTDLTIQVQNINFYVHKYPLISKSEYMSRIDLQSSNPDFPYNLKLENFPGGPETFETVLKFCYGILVDLTPTNVAPLRCASEFLQMTEEYEDGNLITRTEAFLTFIVLSSWRDSITVLKSCKSLSPWAENLHIVRRCSDSIASKAARENSRTREGENDDEWWFDDVCTLHIEHFVRFITAVRAKGSTPETIGACIVRYAEKWLPDTDEEVESQKGSFEYEQIEFQFSISSKRSEEEEEGRLGHNKEKRMMIELLVSILPPQKGSVPCKFLMWMLKIALAYSATPALVSELEKRVGMILQDASVDDLLIPNYTNVGVDEEMKLRIMHDVDVVQRMIEYFLMHEQQHEQKSDKLEVGKLLDGYLAEIARDPDLQSFKFQILSEALPENARTCHDGLYRAIDTYLKVMFLFFKTVFAKSTTYFTHSYTEERFQTHPALTEQDRRRLCKVMDCDKLSLDACVHAAHNERLPLRTIIQVLFSEQIKMREAIKGNVPMKSEVFLKQESIWSSGKNEIKTIKEELYIVKKNMTELQREYSNLKHEFEKLRLQRRVSSWSSGWKKIKQSGLFHGKVDNEEIEQNPISRRRRSSIS</sequence>
<keyword evidence="2" id="KW-0833">Ubl conjugation pathway</keyword>
<reference evidence="8 9" key="1">
    <citation type="journal article" date="2020" name="IScience">
        <title>Genome Sequencing of the Endangered Kingdonia uniflora (Circaeasteraceae, Ranunculales) Reveals Potential Mechanisms of Evolutionary Specialization.</title>
        <authorList>
            <person name="Sun Y."/>
            <person name="Deng T."/>
            <person name="Zhang A."/>
            <person name="Moore M.J."/>
            <person name="Landis J.B."/>
            <person name="Lin N."/>
            <person name="Zhang H."/>
            <person name="Zhang X."/>
            <person name="Huang J."/>
            <person name="Zhang X."/>
            <person name="Sun H."/>
            <person name="Wang H."/>
        </authorList>
    </citation>
    <scope>NUCLEOTIDE SEQUENCE [LARGE SCALE GENOMIC DNA]</scope>
    <source>
        <strain evidence="8">TB1705</strain>
        <tissue evidence="8">Leaf</tissue>
    </source>
</reference>
<feature type="coiled-coil region" evidence="4">
    <location>
        <begin position="567"/>
        <end position="601"/>
    </location>
</feature>
<evidence type="ECO:0000313" key="8">
    <source>
        <dbReference type="EMBL" id="KAF6148747.1"/>
    </source>
</evidence>
<keyword evidence="9" id="KW-1185">Reference proteome</keyword>
<dbReference type="InterPro" id="IPR000210">
    <property type="entry name" value="BTB/POZ_dom"/>
</dbReference>
<dbReference type="PROSITE" id="PS50097">
    <property type="entry name" value="BTB"/>
    <property type="match status" value="1"/>
</dbReference>
<organism evidence="8 9">
    <name type="scientific">Kingdonia uniflora</name>
    <dbReference type="NCBI Taxonomy" id="39325"/>
    <lineage>
        <taxon>Eukaryota</taxon>
        <taxon>Viridiplantae</taxon>
        <taxon>Streptophyta</taxon>
        <taxon>Embryophyta</taxon>
        <taxon>Tracheophyta</taxon>
        <taxon>Spermatophyta</taxon>
        <taxon>Magnoliopsida</taxon>
        <taxon>Ranunculales</taxon>
        <taxon>Circaeasteraceae</taxon>
        <taxon>Kingdonia</taxon>
    </lineage>
</organism>
<keyword evidence="4" id="KW-0175">Coiled coil</keyword>
<dbReference type="Pfam" id="PF00651">
    <property type="entry name" value="BTB"/>
    <property type="match status" value="1"/>
</dbReference>
<evidence type="ECO:0000256" key="5">
    <source>
        <dbReference type="SAM" id="MobiDB-lite"/>
    </source>
</evidence>
<evidence type="ECO:0000313" key="9">
    <source>
        <dbReference type="Proteomes" id="UP000541444"/>
    </source>
</evidence>
<comment type="similarity">
    <text evidence="3">Belongs to the NPH3 family.</text>
</comment>
<feature type="domain" description="NPH3" evidence="7">
    <location>
        <begin position="216"/>
        <end position="537"/>
    </location>
</feature>
<dbReference type="SUPFAM" id="SSF54695">
    <property type="entry name" value="POZ domain"/>
    <property type="match status" value="1"/>
</dbReference>
<evidence type="ECO:0000259" key="6">
    <source>
        <dbReference type="PROSITE" id="PS50097"/>
    </source>
</evidence>
<accession>A0A7J7M1L4</accession>
<evidence type="ECO:0000256" key="1">
    <source>
        <dbReference type="ARBA" id="ARBA00004906"/>
    </source>
</evidence>
<dbReference type="InterPro" id="IPR043454">
    <property type="entry name" value="NPH3/RPT2-like"/>
</dbReference>
<dbReference type="EMBL" id="JACGCM010001830">
    <property type="protein sequence ID" value="KAF6148747.1"/>
    <property type="molecule type" value="Genomic_DNA"/>
</dbReference>
<dbReference type="Gene3D" id="3.30.710.10">
    <property type="entry name" value="Potassium Channel Kv1.1, Chain A"/>
    <property type="match status" value="1"/>
</dbReference>
<evidence type="ECO:0000259" key="7">
    <source>
        <dbReference type="PROSITE" id="PS51649"/>
    </source>
</evidence>
<dbReference type="OrthoDB" id="624345at2759"/>
<dbReference type="PANTHER" id="PTHR32370">
    <property type="entry name" value="OS12G0117600 PROTEIN"/>
    <property type="match status" value="1"/>
</dbReference>
<dbReference type="Pfam" id="PF03000">
    <property type="entry name" value="NPH3"/>
    <property type="match status" value="2"/>
</dbReference>
<comment type="pathway">
    <text evidence="1">Protein modification; protein ubiquitination.</text>
</comment>
<dbReference type="SMART" id="SM00225">
    <property type="entry name" value="BTB"/>
    <property type="match status" value="1"/>
</dbReference>
<evidence type="ECO:0000256" key="2">
    <source>
        <dbReference type="ARBA" id="ARBA00022786"/>
    </source>
</evidence>
<dbReference type="UniPathway" id="UPA00143"/>
<dbReference type="PROSITE" id="PS51649">
    <property type="entry name" value="NPH3"/>
    <property type="match status" value="1"/>
</dbReference>
<feature type="region of interest" description="Disordered" evidence="5">
    <location>
        <begin position="1"/>
        <end position="22"/>
    </location>
</feature>
<gene>
    <name evidence="8" type="ORF">GIB67_019355</name>
</gene>
<evidence type="ECO:0000256" key="3">
    <source>
        <dbReference type="PROSITE-ProRule" id="PRU00982"/>
    </source>
</evidence>
<proteinExistence type="inferred from homology"/>